<reference evidence="2" key="1">
    <citation type="journal article" date="2019" name="Int. J. Syst. Evol. Microbiol.">
        <title>The Global Catalogue of Microorganisms (GCM) 10K type strain sequencing project: providing services to taxonomists for standard genome sequencing and annotation.</title>
        <authorList>
            <consortium name="The Broad Institute Genomics Platform"/>
            <consortium name="The Broad Institute Genome Sequencing Center for Infectious Disease"/>
            <person name="Wu L."/>
            <person name="Ma J."/>
        </authorList>
    </citation>
    <scope>NUCLEOTIDE SEQUENCE [LARGE SCALE GENOMIC DNA]</scope>
    <source>
        <strain evidence="2">CGMCC 4.7106</strain>
    </source>
</reference>
<comment type="caution">
    <text evidence="1">The sequence shown here is derived from an EMBL/GenBank/DDBJ whole genome shotgun (WGS) entry which is preliminary data.</text>
</comment>
<dbReference type="Proteomes" id="UP001596096">
    <property type="component" value="Unassembled WGS sequence"/>
</dbReference>
<dbReference type="RefSeq" id="WP_219544976.1">
    <property type="nucleotide sequence ID" value="NZ_JAHKRN010000012.1"/>
</dbReference>
<evidence type="ECO:0000313" key="1">
    <source>
        <dbReference type="EMBL" id="MFC5814127.1"/>
    </source>
</evidence>
<proteinExistence type="predicted"/>
<evidence type="ECO:0000313" key="2">
    <source>
        <dbReference type="Proteomes" id="UP001596096"/>
    </source>
</evidence>
<name>A0ABW1BM32_9ACTN</name>
<sequence>MSAVNFEAVLDELYPGRGNDVRAKLFALMCDVTFVYVSSDEVGNFNVSLDCTLDAVEENVREMWNRRHNLLSLLSAVGDGGRSNGHEVDAYI</sequence>
<keyword evidence="2" id="KW-1185">Reference proteome</keyword>
<dbReference type="EMBL" id="JBHSNW010000001">
    <property type="protein sequence ID" value="MFC5814127.1"/>
    <property type="molecule type" value="Genomic_DNA"/>
</dbReference>
<organism evidence="1 2">
    <name type="scientific">Nonomuraea harbinensis</name>
    <dbReference type="NCBI Taxonomy" id="1286938"/>
    <lineage>
        <taxon>Bacteria</taxon>
        <taxon>Bacillati</taxon>
        <taxon>Actinomycetota</taxon>
        <taxon>Actinomycetes</taxon>
        <taxon>Streptosporangiales</taxon>
        <taxon>Streptosporangiaceae</taxon>
        <taxon>Nonomuraea</taxon>
    </lineage>
</organism>
<protein>
    <submittedName>
        <fullName evidence="1">Uncharacterized protein</fullName>
    </submittedName>
</protein>
<gene>
    <name evidence="1" type="ORF">ACFPUY_03475</name>
</gene>
<accession>A0ABW1BM32</accession>